<gene>
    <name evidence="2" type="ORF">BWD09_07040</name>
</gene>
<protein>
    <recommendedName>
        <fullName evidence="4">Holin</fullName>
    </recommendedName>
</protein>
<dbReference type="STRING" id="194197.BWD09_07040"/>
<dbReference type="Proteomes" id="UP000193118">
    <property type="component" value="Unassembled WGS sequence"/>
</dbReference>
<evidence type="ECO:0000313" key="3">
    <source>
        <dbReference type="Proteomes" id="UP000193118"/>
    </source>
</evidence>
<proteinExistence type="predicted"/>
<evidence type="ECO:0000256" key="1">
    <source>
        <dbReference type="SAM" id="Phobius"/>
    </source>
</evidence>
<keyword evidence="1" id="KW-1133">Transmembrane helix</keyword>
<keyword evidence="3" id="KW-1185">Reference proteome</keyword>
<dbReference type="AlphaFoldDB" id="A0A1X3D9D5"/>
<sequence length="91" mass="10269">MKNITMETGSGISWGGAGIGLLGLVNEIEWVTLVGMVVAIGGFVMNFYFSYKKDRREAQLSSMKESRDKEEHELKKQVYLSQIKHRSGNEQ</sequence>
<keyword evidence="1" id="KW-0472">Membrane</keyword>
<comment type="caution">
    <text evidence="2">The sequence shown here is derived from an EMBL/GenBank/DDBJ whole genome shotgun (WGS) entry which is preliminary data.</text>
</comment>
<accession>A0A1X3D9D5</accession>
<dbReference type="Pfam" id="PF16082">
    <property type="entry name" value="Phage_holin_2_4"/>
    <property type="match status" value="1"/>
</dbReference>
<dbReference type="InterPro" id="IPR032124">
    <property type="entry name" value="Phage_F116_holin"/>
</dbReference>
<dbReference type="GeneID" id="94580927"/>
<evidence type="ECO:0008006" key="4">
    <source>
        <dbReference type="Google" id="ProtNLM"/>
    </source>
</evidence>
<feature type="transmembrane region" description="Helical" evidence="1">
    <location>
        <begin position="30"/>
        <end position="49"/>
    </location>
</feature>
<dbReference type="EMBL" id="MTBO01000015">
    <property type="protein sequence ID" value="OSI16513.1"/>
    <property type="molecule type" value="Genomic_DNA"/>
</dbReference>
<name>A0A1X3D9D5_9NEIS</name>
<organism evidence="2 3">
    <name type="scientific">Neisseria dentiae</name>
    <dbReference type="NCBI Taxonomy" id="194197"/>
    <lineage>
        <taxon>Bacteria</taxon>
        <taxon>Pseudomonadati</taxon>
        <taxon>Pseudomonadota</taxon>
        <taxon>Betaproteobacteria</taxon>
        <taxon>Neisseriales</taxon>
        <taxon>Neisseriaceae</taxon>
        <taxon>Neisseria</taxon>
    </lineage>
</organism>
<reference evidence="3" key="1">
    <citation type="submission" date="2017-01" db="EMBL/GenBank/DDBJ databases">
        <authorList>
            <person name="Wolfgang W.J."/>
            <person name="Cole J."/>
            <person name="Wroblewski D."/>
            <person name="Mcginnis J."/>
            <person name="Musser K.A."/>
        </authorList>
    </citation>
    <scope>NUCLEOTIDE SEQUENCE [LARGE SCALE GENOMIC DNA]</scope>
    <source>
        <strain evidence="3">DSM 19151</strain>
    </source>
</reference>
<evidence type="ECO:0000313" key="2">
    <source>
        <dbReference type="EMBL" id="OSI16513.1"/>
    </source>
</evidence>
<keyword evidence="1" id="KW-0812">Transmembrane</keyword>
<dbReference type="RefSeq" id="WP_085365993.1">
    <property type="nucleotide sequence ID" value="NZ_CAUJPZ010000012.1"/>
</dbReference>